<evidence type="ECO:0000313" key="1">
    <source>
        <dbReference type="EMBL" id="CAJ0883712.1"/>
    </source>
</evidence>
<reference evidence="1" key="1">
    <citation type="submission" date="2023-07" db="EMBL/GenBank/DDBJ databases">
        <authorList>
            <person name="Pelsma A.J. K."/>
        </authorList>
    </citation>
    <scope>NUCLEOTIDE SEQUENCE</scope>
</reference>
<evidence type="ECO:0008006" key="2">
    <source>
        <dbReference type="Google" id="ProtNLM"/>
    </source>
</evidence>
<proteinExistence type="predicted"/>
<accession>A0AA48REN9</accession>
<organism evidence="1">
    <name type="scientific">freshwater sediment metagenome</name>
    <dbReference type="NCBI Taxonomy" id="556182"/>
    <lineage>
        <taxon>unclassified sequences</taxon>
        <taxon>metagenomes</taxon>
        <taxon>ecological metagenomes</taxon>
    </lineage>
</organism>
<name>A0AA48REN9_9ZZZZ</name>
<dbReference type="AlphaFoldDB" id="A0AA48REN9"/>
<protein>
    <recommendedName>
        <fullName evidence="2">DUF2946 domain-containing protein</fullName>
    </recommendedName>
</protein>
<sequence>MTLSSERKRHFGSTAATLLVAYLLILQGLAAGAVTSARGSALFADAICLNKASGPADDGAPGAPIRPSRHGDAACCVFHCASLGGAAAPSPFVGETPPALSYIEARLAFDHALSGSEAATPPLGSRAPPALI</sequence>
<dbReference type="EMBL" id="OY288114">
    <property type="protein sequence ID" value="CAJ0883712.1"/>
    <property type="molecule type" value="Genomic_DNA"/>
</dbReference>
<gene>
    <name evidence="1" type="ORF">AMST5_03457</name>
</gene>